<dbReference type="PANTHER" id="PTHR46825:SF7">
    <property type="entry name" value="D-ALANYL-D-ALANINE CARBOXYPEPTIDASE"/>
    <property type="match status" value="1"/>
</dbReference>
<evidence type="ECO:0000259" key="2">
    <source>
        <dbReference type="Pfam" id="PF00144"/>
    </source>
</evidence>
<dbReference type="EMBL" id="PJBV01000032">
    <property type="protein sequence ID" value="PKH38971.1"/>
    <property type="molecule type" value="Genomic_DNA"/>
</dbReference>
<organism evidence="3 4">
    <name type="scientific">Nocardioides alpinus</name>
    <dbReference type="NCBI Taxonomy" id="748909"/>
    <lineage>
        <taxon>Bacteria</taxon>
        <taxon>Bacillati</taxon>
        <taxon>Actinomycetota</taxon>
        <taxon>Actinomycetes</taxon>
        <taxon>Propionibacteriales</taxon>
        <taxon>Nocardioidaceae</taxon>
        <taxon>Nocardioides</taxon>
    </lineage>
</organism>
<proteinExistence type="predicted"/>
<dbReference type="InterPro" id="IPR001466">
    <property type="entry name" value="Beta-lactam-related"/>
</dbReference>
<dbReference type="Proteomes" id="UP000233565">
    <property type="component" value="Unassembled WGS sequence"/>
</dbReference>
<feature type="compositionally biased region" description="Polar residues" evidence="1">
    <location>
        <begin position="89"/>
        <end position="99"/>
    </location>
</feature>
<dbReference type="PANTHER" id="PTHR46825">
    <property type="entry name" value="D-ALANYL-D-ALANINE-CARBOXYPEPTIDASE/ENDOPEPTIDASE AMPH"/>
    <property type="match status" value="1"/>
</dbReference>
<dbReference type="Pfam" id="PF00144">
    <property type="entry name" value="Beta-lactamase"/>
    <property type="match status" value="1"/>
</dbReference>
<dbReference type="InterPro" id="IPR012338">
    <property type="entry name" value="Beta-lactam/transpept-like"/>
</dbReference>
<evidence type="ECO:0000256" key="1">
    <source>
        <dbReference type="SAM" id="MobiDB-lite"/>
    </source>
</evidence>
<comment type="caution">
    <text evidence="3">The sequence shown here is derived from an EMBL/GenBank/DDBJ whole genome shotgun (WGS) entry which is preliminary data.</text>
</comment>
<name>A0ABX4QV71_9ACTN</name>
<dbReference type="Gene3D" id="3.40.710.10">
    <property type="entry name" value="DD-peptidase/beta-lactamase superfamily"/>
    <property type="match status" value="1"/>
</dbReference>
<evidence type="ECO:0000313" key="3">
    <source>
        <dbReference type="EMBL" id="PKH38971.1"/>
    </source>
</evidence>
<feature type="domain" description="Beta-lactamase-related" evidence="2">
    <location>
        <begin position="126"/>
        <end position="406"/>
    </location>
</feature>
<gene>
    <name evidence="3" type="ORF">CXG46_14670</name>
</gene>
<dbReference type="SUPFAM" id="SSF56601">
    <property type="entry name" value="beta-lactamase/transpeptidase-like"/>
    <property type="match status" value="1"/>
</dbReference>
<reference evidence="3 4" key="1">
    <citation type="submission" date="2017-12" db="EMBL/GenBank/DDBJ databases">
        <title>Pharmacopeia of the Arctic Ocean.</title>
        <authorList>
            <person name="Collins E."/>
            <person name="Ducluzeau A.-L."/>
        </authorList>
    </citation>
    <scope>NUCLEOTIDE SEQUENCE [LARGE SCALE GENOMIC DNA]</scope>
    <source>
        <strain evidence="3 4">DSM 23325</strain>
    </source>
</reference>
<feature type="region of interest" description="Disordered" evidence="1">
    <location>
        <begin position="81"/>
        <end position="105"/>
    </location>
</feature>
<accession>A0ABX4QV71</accession>
<sequence>MFAPSVIAGRDGTSRATHDRGAVGVCTAHPSALRVRSLTALTQTGPDTNWSSWSAGRRVVEVSRWIALVIVLGSILTACSGEPRREPASGQTSETSEQNPGEGEHSLAAVAAATRERVSVYDGIATGVITLIRVGEQTEVITAGRAQRRPRVAMAPDMRFLIASITKTMTAALVMQLVDEGRLALDDPARRWVPELRSLPPITIEDLLSHRSGLPDTTQADVDQVGTDTRQLVERAVAHGLEFAPDSRGNYSNLGYGVLQLLLERIRRRPFSAQLERLIFTPAGMDSSTLFGRPDARGHVDGNEVTGQHLIRLLPASGSVVSTARDIDAFYQALWGGRLVATDRVADMATPRGDVVQFTEYGLGMAVRKVSCGEAVGSSGRGEGFSIDAYTLAETDRSTVVMVNDHLSDALPSIVETALCG</sequence>
<evidence type="ECO:0000313" key="4">
    <source>
        <dbReference type="Proteomes" id="UP000233565"/>
    </source>
</evidence>
<dbReference type="InterPro" id="IPR050491">
    <property type="entry name" value="AmpC-like"/>
</dbReference>
<keyword evidence="4" id="KW-1185">Reference proteome</keyword>
<protein>
    <recommendedName>
        <fullName evidence="2">Beta-lactamase-related domain-containing protein</fullName>
    </recommendedName>
</protein>